<proteinExistence type="predicted"/>
<dbReference type="GO" id="GO:0016435">
    <property type="term" value="F:rRNA (guanine) methyltransferase activity"/>
    <property type="evidence" value="ECO:0007669"/>
    <property type="project" value="TreeGrafter"/>
</dbReference>
<dbReference type="AlphaFoldDB" id="A0A0L0S1Q1"/>
<dbReference type="GO" id="GO:0005739">
    <property type="term" value="C:mitochondrion"/>
    <property type="evidence" value="ECO:0007669"/>
    <property type="project" value="TreeGrafter"/>
</dbReference>
<protein>
    <recommendedName>
        <fullName evidence="3">tRNA/rRNA methyltransferase SpoU type domain-containing protein</fullName>
    </recommendedName>
</protein>
<dbReference type="Proteomes" id="UP000054350">
    <property type="component" value="Unassembled WGS sequence"/>
</dbReference>
<dbReference type="Pfam" id="PF00588">
    <property type="entry name" value="SpoU_methylase"/>
    <property type="match status" value="1"/>
</dbReference>
<dbReference type="eggNOG" id="KOG0838">
    <property type="taxonomic scope" value="Eukaryota"/>
</dbReference>
<accession>A0A0L0S1Q1</accession>
<evidence type="ECO:0000313" key="4">
    <source>
        <dbReference type="EMBL" id="KNE56299.1"/>
    </source>
</evidence>
<evidence type="ECO:0000256" key="2">
    <source>
        <dbReference type="ARBA" id="ARBA00022679"/>
    </source>
</evidence>
<reference evidence="4 5" key="1">
    <citation type="submission" date="2009-11" db="EMBL/GenBank/DDBJ databases">
        <title>Annotation of Allomyces macrogynus ATCC 38327.</title>
        <authorList>
            <consortium name="The Broad Institute Genome Sequencing Platform"/>
            <person name="Russ C."/>
            <person name="Cuomo C."/>
            <person name="Burger G."/>
            <person name="Gray M.W."/>
            <person name="Holland P.W.H."/>
            <person name="King N."/>
            <person name="Lang F.B.F."/>
            <person name="Roger A.J."/>
            <person name="Ruiz-Trillo I."/>
            <person name="Young S.K."/>
            <person name="Zeng Q."/>
            <person name="Gargeya S."/>
            <person name="Fitzgerald M."/>
            <person name="Haas B."/>
            <person name="Abouelleil A."/>
            <person name="Alvarado L."/>
            <person name="Arachchi H.M."/>
            <person name="Berlin A."/>
            <person name="Chapman S.B."/>
            <person name="Gearin G."/>
            <person name="Goldberg J."/>
            <person name="Griggs A."/>
            <person name="Gujja S."/>
            <person name="Hansen M."/>
            <person name="Heiman D."/>
            <person name="Howarth C."/>
            <person name="Larimer J."/>
            <person name="Lui A."/>
            <person name="MacDonald P.J.P."/>
            <person name="McCowen C."/>
            <person name="Montmayeur A."/>
            <person name="Murphy C."/>
            <person name="Neiman D."/>
            <person name="Pearson M."/>
            <person name="Priest M."/>
            <person name="Roberts A."/>
            <person name="Saif S."/>
            <person name="Shea T."/>
            <person name="Sisk P."/>
            <person name="Stolte C."/>
            <person name="Sykes S."/>
            <person name="Wortman J."/>
            <person name="Nusbaum C."/>
            <person name="Birren B."/>
        </authorList>
    </citation>
    <scope>NUCLEOTIDE SEQUENCE [LARGE SCALE GENOMIC DNA]</scope>
    <source>
        <strain evidence="4 5">ATCC 38327</strain>
    </source>
</reference>
<sequence length="206" mass="21770">MDGIMDPQNVGSIIRTAHYLGVDGITLPMRDSPPLGGTVSKASAGALELMRNVFHVRNAAKFLHDCQANGWEIAAGGKRPLPDLVEDAPRPIRSKAAKGLVRKTGPIGGRPTVLILGNEHKGLRPSLLPLIDRYLWIPYGGPILPMALRSDTTPSVAGAENGDRAAANLAQEEDPIESLNVNVATGILVSHLLAAMEGKPSIVLDS</sequence>
<dbReference type="Gene3D" id="3.40.1280.10">
    <property type="match status" value="1"/>
</dbReference>
<organism evidence="4 5">
    <name type="scientific">Allomyces macrogynus (strain ATCC 38327)</name>
    <name type="common">Allomyces javanicus var. macrogynus</name>
    <dbReference type="NCBI Taxonomy" id="578462"/>
    <lineage>
        <taxon>Eukaryota</taxon>
        <taxon>Fungi</taxon>
        <taxon>Fungi incertae sedis</taxon>
        <taxon>Blastocladiomycota</taxon>
        <taxon>Blastocladiomycetes</taxon>
        <taxon>Blastocladiales</taxon>
        <taxon>Blastocladiaceae</taxon>
        <taxon>Allomyces</taxon>
    </lineage>
</organism>
<evidence type="ECO:0000256" key="1">
    <source>
        <dbReference type="ARBA" id="ARBA00022603"/>
    </source>
</evidence>
<gene>
    <name evidence="4" type="ORF">AMAG_02123</name>
</gene>
<dbReference type="VEuPathDB" id="FungiDB:AMAG_02123"/>
<dbReference type="InterPro" id="IPR001537">
    <property type="entry name" value="SpoU_MeTrfase"/>
</dbReference>
<reference evidence="5" key="2">
    <citation type="submission" date="2009-11" db="EMBL/GenBank/DDBJ databases">
        <title>The Genome Sequence of Allomyces macrogynus strain ATCC 38327.</title>
        <authorList>
            <consortium name="The Broad Institute Genome Sequencing Platform"/>
            <person name="Russ C."/>
            <person name="Cuomo C."/>
            <person name="Shea T."/>
            <person name="Young S.K."/>
            <person name="Zeng Q."/>
            <person name="Koehrsen M."/>
            <person name="Haas B."/>
            <person name="Borodovsky M."/>
            <person name="Guigo R."/>
            <person name="Alvarado L."/>
            <person name="Berlin A."/>
            <person name="Borenstein D."/>
            <person name="Chen Z."/>
            <person name="Engels R."/>
            <person name="Freedman E."/>
            <person name="Gellesch M."/>
            <person name="Goldberg J."/>
            <person name="Griggs A."/>
            <person name="Gujja S."/>
            <person name="Heiman D."/>
            <person name="Hepburn T."/>
            <person name="Howarth C."/>
            <person name="Jen D."/>
            <person name="Larson L."/>
            <person name="Lewis B."/>
            <person name="Mehta T."/>
            <person name="Park D."/>
            <person name="Pearson M."/>
            <person name="Roberts A."/>
            <person name="Saif S."/>
            <person name="Shenoy N."/>
            <person name="Sisk P."/>
            <person name="Stolte C."/>
            <person name="Sykes S."/>
            <person name="Walk T."/>
            <person name="White J."/>
            <person name="Yandava C."/>
            <person name="Burger G."/>
            <person name="Gray M.W."/>
            <person name="Holland P.W.H."/>
            <person name="King N."/>
            <person name="Lang F.B.F."/>
            <person name="Roger A.J."/>
            <person name="Ruiz-Trillo I."/>
            <person name="Lander E."/>
            <person name="Nusbaum C."/>
        </authorList>
    </citation>
    <scope>NUCLEOTIDE SEQUENCE [LARGE SCALE GENOMIC DNA]</scope>
    <source>
        <strain evidence="5">ATCC 38327</strain>
    </source>
</reference>
<dbReference type="PANTHER" id="PTHR46103">
    <property type="entry name" value="RRNA METHYLTRANSFERASE 1, MITOCHONDRIAL"/>
    <property type="match status" value="1"/>
</dbReference>
<dbReference type="EMBL" id="GG745330">
    <property type="protein sequence ID" value="KNE56299.1"/>
    <property type="molecule type" value="Genomic_DNA"/>
</dbReference>
<dbReference type="OrthoDB" id="270651at2759"/>
<keyword evidence="1" id="KW-0489">Methyltransferase</keyword>
<keyword evidence="2" id="KW-0808">Transferase</keyword>
<evidence type="ECO:0000259" key="3">
    <source>
        <dbReference type="Pfam" id="PF00588"/>
    </source>
</evidence>
<evidence type="ECO:0000313" key="5">
    <source>
        <dbReference type="Proteomes" id="UP000054350"/>
    </source>
</evidence>
<dbReference type="InterPro" id="IPR029028">
    <property type="entry name" value="Alpha/beta_knot_MTases"/>
</dbReference>
<dbReference type="InterPro" id="IPR047182">
    <property type="entry name" value="MRM1"/>
</dbReference>
<keyword evidence="5" id="KW-1185">Reference proteome</keyword>
<dbReference type="PANTHER" id="PTHR46103:SF1">
    <property type="entry name" value="RRNA METHYLTRANSFERASE 1, MITOCHONDRIAL"/>
    <property type="match status" value="1"/>
</dbReference>
<feature type="domain" description="tRNA/rRNA methyltransferase SpoU type" evidence="3">
    <location>
        <begin position="1"/>
        <end position="139"/>
    </location>
</feature>
<name>A0A0L0S1Q1_ALLM3</name>
<dbReference type="STRING" id="578462.A0A0L0S1Q1"/>
<dbReference type="GO" id="GO:0003723">
    <property type="term" value="F:RNA binding"/>
    <property type="evidence" value="ECO:0007669"/>
    <property type="project" value="InterPro"/>
</dbReference>
<dbReference type="InterPro" id="IPR029026">
    <property type="entry name" value="tRNA_m1G_MTases_N"/>
</dbReference>
<dbReference type="SUPFAM" id="SSF75217">
    <property type="entry name" value="alpha/beta knot"/>
    <property type="match status" value="1"/>
</dbReference>